<dbReference type="AlphaFoldDB" id="A0ABD6EPK9"/>
<keyword evidence="1" id="KW-1133">Transmembrane helix</keyword>
<protein>
    <submittedName>
        <fullName evidence="2">Uncharacterized protein</fullName>
    </submittedName>
</protein>
<keyword evidence="1" id="KW-0812">Transmembrane</keyword>
<sequence length="160" mass="18024">MDDDLVDALVVIAVVVIGLLALIVLAAKVYKTQLLSCVRRCIPSRKEDISEMVHRVSERPLRVAKVASRKIKLPENHSRLATYIIYPTNDWNEVKKFAQNTDYVSRPNMYPIHRFGGRKPSSSISSPYSPVASPILNSAVKSFKSPNTLDVTNKQRRFSL</sequence>
<gene>
    <name evidence="2" type="ORF">AB6A40_007920</name>
</gene>
<feature type="transmembrane region" description="Helical" evidence="1">
    <location>
        <begin position="6"/>
        <end position="30"/>
    </location>
</feature>
<evidence type="ECO:0000313" key="2">
    <source>
        <dbReference type="EMBL" id="MFH4981211.1"/>
    </source>
</evidence>
<comment type="caution">
    <text evidence="2">The sequence shown here is derived from an EMBL/GenBank/DDBJ whole genome shotgun (WGS) entry which is preliminary data.</text>
</comment>
<proteinExistence type="predicted"/>
<organism evidence="2 3">
    <name type="scientific">Gnathostoma spinigerum</name>
    <dbReference type="NCBI Taxonomy" id="75299"/>
    <lineage>
        <taxon>Eukaryota</taxon>
        <taxon>Metazoa</taxon>
        <taxon>Ecdysozoa</taxon>
        <taxon>Nematoda</taxon>
        <taxon>Chromadorea</taxon>
        <taxon>Rhabditida</taxon>
        <taxon>Spirurina</taxon>
        <taxon>Gnathostomatomorpha</taxon>
        <taxon>Gnathostomatoidea</taxon>
        <taxon>Gnathostomatidae</taxon>
        <taxon>Gnathostoma</taxon>
    </lineage>
</organism>
<reference evidence="2 3" key="1">
    <citation type="submission" date="2024-08" db="EMBL/GenBank/DDBJ databases">
        <title>Gnathostoma spinigerum genome.</title>
        <authorList>
            <person name="Gonzalez-Bertolin B."/>
            <person name="Monzon S."/>
            <person name="Zaballos A."/>
            <person name="Jimenez P."/>
            <person name="Dekumyoy P."/>
            <person name="Varona S."/>
            <person name="Cuesta I."/>
            <person name="Sumanam S."/>
            <person name="Adisakwattana P."/>
            <person name="Gasser R.B."/>
            <person name="Hernandez-Gonzalez A."/>
            <person name="Young N.D."/>
            <person name="Perteguer M.J."/>
        </authorList>
    </citation>
    <scope>NUCLEOTIDE SEQUENCE [LARGE SCALE GENOMIC DNA]</scope>
    <source>
        <strain evidence="2">AL3</strain>
        <tissue evidence="2">Liver</tissue>
    </source>
</reference>
<dbReference type="EMBL" id="JBGFUD010006788">
    <property type="protein sequence ID" value="MFH4981211.1"/>
    <property type="molecule type" value="Genomic_DNA"/>
</dbReference>
<evidence type="ECO:0000313" key="3">
    <source>
        <dbReference type="Proteomes" id="UP001608902"/>
    </source>
</evidence>
<evidence type="ECO:0000256" key="1">
    <source>
        <dbReference type="SAM" id="Phobius"/>
    </source>
</evidence>
<name>A0ABD6EPK9_9BILA</name>
<keyword evidence="3" id="KW-1185">Reference proteome</keyword>
<dbReference type="Proteomes" id="UP001608902">
    <property type="component" value="Unassembled WGS sequence"/>
</dbReference>
<accession>A0ABD6EPK9</accession>
<keyword evidence="1" id="KW-0472">Membrane</keyword>